<dbReference type="Gene3D" id="1.10.260.40">
    <property type="entry name" value="lambda repressor-like DNA-binding domains"/>
    <property type="match status" value="1"/>
</dbReference>
<dbReference type="OrthoDB" id="6710623at2"/>
<organism evidence="1 2">
    <name type="scientific">Acinetobacter tandoii DSM 14970 = CIP 107469</name>
    <dbReference type="NCBI Taxonomy" id="1120927"/>
    <lineage>
        <taxon>Bacteria</taxon>
        <taxon>Pseudomonadati</taxon>
        <taxon>Pseudomonadota</taxon>
        <taxon>Gammaproteobacteria</taxon>
        <taxon>Moraxellales</taxon>
        <taxon>Moraxellaceae</taxon>
        <taxon>Acinetobacter</taxon>
    </lineage>
</organism>
<proteinExistence type="predicted"/>
<reference evidence="1 2" key="1">
    <citation type="submission" date="2013-03" db="EMBL/GenBank/DDBJ databases">
        <title>The Genome Sequence of Acinetobacter tandoii CIP 107469.</title>
        <authorList>
            <consortium name="The Broad Institute Genome Sequencing Platform"/>
            <consortium name="The Broad Institute Genome Sequencing Center for Infectious Disease"/>
            <person name="Cerqueira G."/>
            <person name="Feldgarden M."/>
            <person name="Courvalin P."/>
            <person name="Perichon B."/>
            <person name="Grillot-Courvalin C."/>
            <person name="Clermont D."/>
            <person name="Rocha E."/>
            <person name="Yoon E.-J."/>
            <person name="Nemec A."/>
            <person name="Walker B."/>
            <person name="Young S.K."/>
            <person name="Zeng Q."/>
            <person name="Gargeya S."/>
            <person name="Fitzgerald M."/>
            <person name="Haas B."/>
            <person name="Abouelleil A."/>
            <person name="Alvarado L."/>
            <person name="Arachchi H.M."/>
            <person name="Berlin A.M."/>
            <person name="Chapman S.B."/>
            <person name="Dewar J."/>
            <person name="Goldberg J."/>
            <person name="Griggs A."/>
            <person name="Gujja S."/>
            <person name="Hansen M."/>
            <person name="Howarth C."/>
            <person name="Imamovic A."/>
            <person name="Larimer J."/>
            <person name="McCowan C."/>
            <person name="Murphy C."/>
            <person name="Neiman D."/>
            <person name="Pearson M."/>
            <person name="Priest M."/>
            <person name="Roberts A."/>
            <person name="Saif S."/>
            <person name="Shea T."/>
            <person name="Sisk P."/>
            <person name="Sykes S."/>
            <person name="Wortman J."/>
            <person name="Nusbaum C."/>
            <person name="Birren B."/>
        </authorList>
    </citation>
    <scope>NUCLEOTIDE SEQUENCE [LARGE SCALE GENOMIC DNA]</scope>
    <source>
        <strain evidence="1 2">CIP 107469</strain>
    </source>
</reference>
<accession>R9AX59</accession>
<dbReference type="InterPro" id="IPR010982">
    <property type="entry name" value="Lambda_DNA-bd_dom_sf"/>
</dbReference>
<dbReference type="Proteomes" id="UP000016201">
    <property type="component" value="Unassembled WGS sequence"/>
</dbReference>
<dbReference type="AlphaFoldDB" id="R9AX59"/>
<dbReference type="EMBL" id="AQFM01000037">
    <property type="protein sequence ID" value="EOR06834.1"/>
    <property type="molecule type" value="Genomic_DNA"/>
</dbReference>
<evidence type="ECO:0000313" key="1">
    <source>
        <dbReference type="EMBL" id="EOR06834.1"/>
    </source>
</evidence>
<name>R9AX59_9GAMM</name>
<dbReference type="SUPFAM" id="SSF47413">
    <property type="entry name" value="lambda repressor-like DNA-binding domains"/>
    <property type="match status" value="1"/>
</dbReference>
<sequence length="62" mass="6904">MTVDELKLHYEVKTDSELAQKIGYSKGAVSKWRSKGISLETQALLQIKTKGKVKANIQQLTA</sequence>
<dbReference type="RefSeq" id="WP_016166777.1">
    <property type="nucleotide sequence ID" value="NZ_JHZG01000001.1"/>
</dbReference>
<dbReference type="GO" id="GO:0003677">
    <property type="term" value="F:DNA binding"/>
    <property type="evidence" value="ECO:0007669"/>
    <property type="project" value="InterPro"/>
</dbReference>
<gene>
    <name evidence="1" type="ORF">I593_01701</name>
</gene>
<evidence type="ECO:0000313" key="2">
    <source>
        <dbReference type="Proteomes" id="UP000016201"/>
    </source>
</evidence>
<comment type="caution">
    <text evidence="1">The sequence shown here is derived from an EMBL/GenBank/DDBJ whole genome shotgun (WGS) entry which is preliminary data.</text>
</comment>
<keyword evidence="2" id="KW-1185">Reference proteome</keyword>
<protein>
    <submittedName>
        <fullName evidence="1">Uncharacterized protein</fullName>
    </submittedName>
</protein>
<dbReference type="PATRIC" id="fig|1120927.3.peg.1648"/>